<dbReference type="Proteomes" id="UP001183202">
    <property type="component" value="Unassembled WGS sequence"/>
</dbReference>
<keyword evidence="2" id="KW-1185">Reference proteome</keyword>
<dbReference type="RefSeq" id="WP_311559120.1">
    <property type="nucleotide sequence ID" value="NZ_JAVREJ010000020.1"/>
</dbReference>
<comment type="caution">
    <text evidence="1">The sequence shown here is derived from an EMBL/GenBank/DDBJ whole genome shotgun (WGS) entry which is preliminary data.</text>
</comment>
<accession>A0ABU2NHX0</accession>
<protein>
    <submittedName>
        <fullName evidence="1">Uncharacterized protein</fullName>
    </submittedName>
</protein>
<name>A0ABU2NHX0_9PSEU</name>
<proteinExistence type="predicted"/>
<dbReference type="EMBL" id="JAVREJ010000020">
    <property type="protein sequence ID" value="MDT0352613.1"/>
    <property type="molecule type" value="Genomic_DNA"/>
</dbReference>
<reference evidence="2" key="1">
    <citation type="submission" date="2023-07" db="EMBL/GenBank/DDBJ databases">
        <title>30 novel species of actinomycetes from the DSMZ collection.</title>
        <authorList>
            <person name="Nouioui I."/>
        </authorList>
    </citation>
    <scope>NUCLEOTIDE SEQUENCE [LARGE SCALE GENOMIC DNA]</scope>
    <source>
        <strain evidence="2">DSM 45834</strain>
    </source>
</reference>
<gene>
    <name evidence="1" type="ORF">RM445_24110</name>
</gene>
<organism evidence="1 2">
    <name type="scientific">Pseudonocardia charpentierae</name>
    <dbReference type="NCBI Taxonomy" id="3075545"/>
    <lineage>
        <taxon>Bacteria</taxon>
        <taxon>Bacillati</taxon>
        <taxon>Actinomycetota</taxon>
        <taxon>Actinomycetes</taxon>
        <taxon>Pseudonocardiales</taxon>
        <taxon>Pseudonocardiaceae</taxon>
        <taxon>Pseudonocardia</taxon>
    </lineage>
</organism>
<evidence type="ECO:0000313" key="1">
    <source>
        <dbReference type="EMBL" id="MDT0352613.1"/>
    </source>
</evidence>
<sequence length="136" mass="14365">MLAAGRPSVRCRSEAPMVARAELRDRQVILEQVAALRECVARSAGEFENGALAALHWLLNGGPGPVTGETGRPPAMARTIVRELAAAEAVIYGTTTQRTDFARGVEHALMWAQFVTCSTPAGNPGGPDGENVRAGR</sequence>
<evidence type="ECO:0000313" key="2">
    <source>
        <dbReference type="Proteomes" id="UP001183202"/>
    </source>
</evidence>